<dbReference type="AlphaFoldDB" id="A0A517SJP8"/>
<keyword evidence="1" id="KW-1133">Transmembrane helix</keyword>
<keyword evidence="1" id="KW-0472">Membrane</keyword>
<feature type="transmembrane region" description="Helical" evidence="1">
    <location>
        <begin position="206"/>
        <end position="223"/>
    </location>
</feature>
<gene>
    <name evidence="2" type="ORF">Pan44_44040</name>
</gene>
<dbReference type="PIRSF" id="PIRSF028704">
    <property type="entry name" value="UPC028704"/>
    <property type="match status" value="1"/>
</dbReference>
<reference evidence="2 3" key="1">
    <citation type="submission" date="2019-02" db="EMBL/GenBank/DDBJ databases">
        <title>Deep-cultivation of Planctomycetes and their phenomic and genomic characterization uncovers novel biology.</title>
        <authorList>
            <person name="Wiegand S."/>
            <person name="Jogler M."/>
            <person name="Boedeker C."/>
            <person name="Pinto D."/>
            <person name="Vollmers J."/>
            <person name="Rivas-Marin E."/>
            <person name="Kohn T."/>
            <person name="Peeters S.H."/>
            <person name="Heuer A."/>
            <person name="Rast P."/>
            <person name="Oberbeckmann S."/>
            <person name="Bunk B."/>
            <person name="Jeske O."/>
            <person name="Meyerdierks A."/>
            <person name="Storesund J.E."/>
            <person name="Kallscheuer N."/>
            <person name="Luecker S."/>
            <person name="Lage O.M."/>
            <person name="Pohl T."/>
            <person name="Merkel B.J."/>
            <person name="Hornburger P."/>
            <person name="Mueller R.-W."/>
            <person name="Bruemmer F."/>
            <person name="Labrenz M."/>
            <person name="Spormann A.M."/>
            <person name="Op den Camp H."/>
            <person name="Overmann J."/>
            <person name="Amann R."/>
            <person name="Jetten M.S.M."/>
            <person name="Mascher T."/>
            <person name="Medema M.H."/>
            <person name="Devos D.P."/>
            <person name="Kaster A.-K."/>
            <person name="Ovreas L."/>
            <person name="Rohde M."/>
            <person name="Galperin M.Y."/>
            <person name="Jogler C."/>
        </authorList>
    </citation>
    <scope>NUCLEOTIDE SEQUENCE [LARGE SCALE GENOMIC DNA]</scope>
    <source>
        <strain evidence="2 3">Pan44</strain>
    </source>
</reference>
<keyword evidence="1" id="KW-0812">Transmembrane</keyword>
<proteinExistence type="predicted"/>
<dbReference type="OrthoDB" id="9775975at2"/>
<feature type="transmembrane region" description="Helical" evidence="1">
    <location>
        <begin position="176"/>
        <end position="194"/>
    </location>
</feature>
<dbReference type="PANTHER" id="PTHR38592:SF3">
    <property type="entry name" value="BLL4819 PROTEIN"/>
    <property type="match status" value="1"/>
</dbReference>
<protein>
    <submittedName>
        <fullName evidence="2">OpgC protein</fullName>
    </submittedName>
</protein>
<dbReference type="Pfam" id="PF10129">
    <property type="entry name" value="OpgC_C"/>
    <property type="match status" value="1"/>
</dbReference>
<evidence type="ECO:0000256" key="1">
    <source>
        <dbReference type="SAM" id="Phobius"/>
    </source>
</evidence>
<dbReference type="RefSeq" id="WP_145033723.1">
    <property type="nucleotide sequence ID" value="NZ_CP036271.1"/>
</dbReference>
<name>A0A517SJP8_9PLAN</name>
<keyword evidence="3" id="KW-1185">Reference proteome</keyword>
<dbReference type="InParanoid" id="A0A517SJP8"/>
<evidence type="ECO:0000313" key="2">
    <source>
        <dbReference type="EMBL" id="QDT56351.1"/>
    </source>
</evidence>
<feature type="transmembrane region" description="Helical" evidence="1">
    <location>
        <begin position="54"/>
        <end position="75"/>
    </location>
</feature>
<feature type="transmembrane region" description="Helical" evidence="1">
    <location>
        <begin position="235"/>
        <end position="258"/>
    </location>
</feature>
<evidence type="ECO:0000313" key="3">
    <source>
        <dbReference type="Proteomes" id="UP000315700"/>
    </source>
</evidence>
<organism evidence="2 3">
    <name type="scientific">Caulifigura coniformis</name>
    <dbReference type="NCBI Taxonomy" id="2527983"/>
    <lineage>
        <taxon>Bacteria</taxon>
        <taxon>Pseudomonadati</taxon>
        <taxon>Planctomycetota</taxon>
        <taxon>Planctomycetia</taxon>
        <taxon>Planctomycetales</taxon>
        <taxon>Planctomycetaceae</taxon>
        <taxon>Caulifigura</taxon>
    </lineage>
</organism>
<feature type="transmembrane region" description="Helical" evidence="1">
    <location>
        <begin position="96"/>
        <end position="116"/>
    </location>
</feature>
<dbReference type="PANTHER" id="PTHR38592">
    <property type="entry name" value="BLL4819 PROTEIN"/>
    <property type="match status" value="1"/>
</dbReference>
<feature type="transmembrane region" description="Helical" evidence="1">
    <location>
        <begin position="278"/>
        <end position="298"/>
    </location>
</feature>
<dbReference type="KEGG" id="ccos:Pan44_44040"/>
<feature type="transmembrane region" description="Helical" evidence="1">
    <location>
        <begin position="149"/>
        <end position="169"/>
    </location>
</feature>
<feature type="transmembrane region" description="Helical" evidence="1">
    <location>
        <begin position="319"/>
        <end position="340"/>
    </location>
</feature>
<sequence length="380" mass="41514">MGPGPATANSSPEPSRLVSLDFLRGLVLTFVLVDHIDDLIADQEFFNRWTLKGLGLSDAAEAFVFLAGFTFGWVFSPRIERLGLLACQRRAMTRSFVIYGAMMATTLLVAALAWSISRTSLVFRLPLTITTPAMFSEAIRETAMLREPVWGVAILVIYIVVLPLLPLFLQLARRTPAAAIGLSLVIYTSSQLSPALSAGDAGFNPLAWQLLVALGVVAGHVAVTRPRMRWNRTFVIGAGVVVIVGMLVARGVSLPALGEFTAWVGQQQRSSPLFSKTNLGLARIIHFAAVAIVTTWAVQRWPSFPETRWARPFVWSGRHSLPLFCLGVILAYVCAIASAFLPSHPVSLFVLAADAFLVQVVAAWFLERRRVRRHALAGTH</sequence>
<dbReference type="InterPro" id="IPR014550">
    <property type="entry name" value="UCP028704_OpgC"/>
</dbReference>
<feature type="transmembrane region" description="Helical" evidence="1">
    <location>
        <begin position="346"/>
        <end position="366"/>
    </location>
</feature>
<accession>A0A517SJP8</accession>
<dbReference type="Proteomes" id="UP000315700">
    <property type="component" value="Chromosome"/>
</dbReference>
<dbReference type="EMBL" id="CP036271">
    <property type="protein sequence ID" value="QDT56351.1"/>
    <property type="molecule type" value="Genomic_DNA"/>
</dbReference>